<accession>A0ABQ9H4N5</accession>
<protein>
    <recommendedName>
        <fullName evidence="3">p-glycoprotein</fullName>
    </recommendedName>
</protein>
<dbReference type="Gene3D" id="3.40.50.300">
    <property type="entry name" value="P-loop containing nucleotide triphosphate hydrolases"/>
    <property type="match status" value="1"/>
</dbReference>
<keyword evidence="2" id="KW-1185">Reference proteome</keyword>
<reference evidence="1 2" key="1">
    <citation type="submission" date="2023-02" db="EMBL/GenBank/DDBJ databases">
        <title>LHISI_Scaffold_Assembly.</title>
        <authorList>
            <person name="Stuart O.P."/>
            <person name="Cleave R."/>
            <person name="Magrath M.J.L."/>
            <person name="Mikheyev A.S."/>
        </authorList>
    </citation>
    <scope>NUCLEOTIDE SEQUENCE [LARGE SCALE GENOMIC DNA]</scope>
    <source>
        <strain evidence="1">Daus_M_001</strain>
        <tissue evidence="1">Leg muscle</tissue>
    </source>
</reference>
<organism evidence="1 2">
    <name type="scientific">Dryococelus australis</name>
    <dbReference type="NCBI Taxonomy" id="614101"/>
    <lineage>
        <taxon>Eukaryota</taxon>
        <taxon>Metazoa</taxon>
        <taxon>Ecdysozoa</taxon>
        <taxon>Arthropoda</taxon>
        <taxon>Hexapoda</taxon>
        <taxon>Insecta</taxon>
        <taxon>Pterygota</taxon>
        <taxon>Neoptera</taxon>
        <taxon>Polyneoptera</taxon>
        <taxon>Phasmatodea</taxon>
        <taxon>Verophasmatodea</taxon>
        <taxon>Anareolatae</taxon>
        <taxon>Phasmatidae</taxon>
        <taxon>Eurycanthinae</taxon>
        <taxon>Dryococelus</taxon>
    </lineage>
</organism>
<dbReference type="PANTHER" id="PTHR43394">
    <property type="entry name" value="ATP-DEPENDENT PERMEASE MDL1, MITOCHONDRIAL"/>
    <property type="match status" value="1"/>
</dbReference>
<proteinExistence type="predicted"/>
<gene>
    <name evidence="1" type="ORF">PR048_019860</name>
</gene>
<evidence type="ECO:0000313" key="2">
    <source>
        <dbReference type="Proteomes" id="UP001159363"/>
    </source>
</evidence>
<sequence>MFQASQGRTTVIVAHRLSTIQAADKIVVMSGGKLVEEGTHTQLMSHKGHYFSLVTAQVGSHNGHKHGTGKFRNT</sequence>
<comment type="caution">
    <text evidence="1">The sequence shown here is derived from an EMBL/GenBank/DDBJ whole genome shotgun (WGS) entry which is preliminary data.</text>
</comment>
<evidence type="ECO:0000313" key="1">
    <source>
        <dbReference type="EMBL" id="KAJ8879254.1"/>
    </source>
</evidence>
<dbReference type="InterPro" id="IPR027417">
    <property type="entry name" value="P-loop_NTPase"/>
</dbReference>
<dbReference type="EMBL" id="JARBHB010000007">
    <property type="protein sequence ID" value="KAJ8879254.1"/>
    <property type="molecule type" value="Genomic_DNA"/>
</dbReference>
<dbReference type="Proteomes" id="UP001159363">
    <property type="component" value="Chromosome 6"/>
</dbReference>
<name>A0ABQ9H4N5_9NEOP</name>
<dbReference type="SUPFAM" id="SSF52540">
    <property type="entry name" value="P-loop containing nucleoside triphosphate hydrolases"/>
    <property type="match status" value="1"/>
</dbReference>
<evidence type="ECO:0008006" key="3">
    <source>
        <dbReference type="Google" id="ProtNLM"/>
    </source>
</evidence>
<dbReference type="InterPro" id="IPR039421">
    <property type="entry name" value="Type_1_exporter"/>
</dbReference>
<dbReference type="PANTHER" id="PTHR43394:SF1">
    <property type="entry name" value="ATP-BINDING CASSETTE SUB-FAMILY B MEMBER 10, MITOCHONDRIAL"/>
    <property type="match status" value="1"/>
</dbReference>